<feature type="compositionally biased region" description="Low complexity" evidence="1">
    <location>
        <begin position="190"/>
        <end position="202"/>
    </location>
</feature>
<accession>A0A556AKE3</accession>
<feature type="compositionally biased region" description="Low complexity" evidence="1">
    <location>
        <begin position="209"/>
        <end position="218"/>
    </location>
</feature>
<dbReference type="NCBIfam" id="NF043076">
    <property type="entry name" value="PHA_gran_PhaM"/>
    <property type="match status" value="1"/>
</dbReference>
<name>A0A556AKE3_9BURK</name>
<dbReference type="AlphaFoldDB" id="A0A556AKE3"/>
<evidence type="ECO:0000256" key="1">
    <source>
        <dbReference type="SAM" id="MobiDB-lite"/>
    </source>
</evidence>
<feature type="region of interest" description="Disordered" evidence="1">
    <location>
        <begin position="110"/>
        <end position="169"/>
    </location>
</feature>
<evidence type="ECO:0000313" key="3">
    <source>
        <dbReference type="Proteomes" id="UP000318405"/>
    </source>
</evidence>
<dbReference type="EMBL" id="VLTJ01000028">
    <property type="protein sequence ID" value="TSH93340.1"/>
    <property type="molecule type" value="Genomic_DNA"/>
</dbReference>
<reference evidence="2 3" key="1">
    <citation type="submission" date="2019-07" db="EMBL/GenBank/DDBJ databases">
        <title>Qingshengfaniella alkalisoli gen. nov., sp. nov., isolated from saline soil.</title>
        <authorList>
            <person name="Xu L."/>
            <person name="Huang X.-X."/>
            <person name="Sun J.-Q."/>
        </authorList>
    </citation>
    <scope>NUCLEOTIDE SEQUENCE [LARGE SCALE GENOMIC DNA]</scope>
    <source>
        <strain evidence="2 3">DSM 27279</strain>
    </source>
</reference>
<keyword evidence="3" id="KW-1185">Reference proteome</keyword>
<organism evidence="2 3">
    <name type="scientific">Verticiella sediminum</name>
    <dbReference type="NCBI Taxonomy" id="1247510"/>
    <lineage>
        <taxon>Bacteria</taxon>
        <taxon>Pseudomonadati</taxon>
        <taxon>Pseudomonadota</taxon>
        <taxon>Betaproteobacteria</taxon>
        <taxon>Burkholderiales</taxon>
        <taxon>Alcaligenaceae</taxon>
        <taxon>Verticiella</taxon>
    </lineage>
</organism>
<sequence length="234" mass="24377">MSSTSGNPFIFPGMGLGNTPGETSGNPILQSMEMMRQAWAGLGGSTPFGSALPANPILNPEELDRRIQELNAVASWLRLNLNMVQGSIQALEVQRATLATLRSFASMGAGMAQSGEHPPSGPSPLDIALAAKPGRRNHPEAPPQANEDNTEPPPDTAAAADATAQAPSAQQAWWNLLQNQFNQIAQAAAATLPSTSTSTPTDKPARKPAAQSTAASRKAAPRKAARKSTPRKSG</sequence>
<dbReference type="RefSeq" id="WP_143948858.1">
    <property type="nucleotide sequence ID" value="NZ_BAABMB010000006.1"/>
</dbReference>
<gene>
    <name evidence="2" type="ORF">FOZ76_13800</name>
</gene>
<feature type="compositionally biased region" description="Low complexity" evidence="1">
    <location>
        <begin position="156"/>
        <end position="169"/>
    </location>
</feature>
<dbReference type="InterPro" id="IPR050026">
    <property type="entry name" value="PHA_gran_PhaM_N"/>
</dbReference>
<dbReference type="Proteomes" id="UP000318405">
    <property type="component" value="Unassembled WGS sequence"/>
</dbReference>
<feature type="region of interest" description="Disordered" evidence="1">
    <location>
        <begin position="190"/>
        <end position="234"/>
    </location>
</feature>
<dbReference type="OrthoDB" id="8566581at2"/>
<protein>
    <submittedName>
        <fullName evidence="2">Transcriptional regulator</fullName>
    </submittedName>
</protein>
<comment type="caution">
    <text evidence="2">The sequence shown here is derived from an EMBL/GenBank/DDBJ whole genome shotgun (WGS) entry which is preliminary data.</text>
</comment>
<feature type="compositionally biased region" description="Basic residues" evidence="1">
    <location>
        <begin position="219"/>
        <end position="234"/>
    </location>
</feature>
<proteinExistence type="predicted"/>
<evidence type="ECO:0000313" key="2">
    <source>
        <dbReference type="EMBL" id="TSH93340.1"/>
    </source>
</evidence>